<dbReference type="Gene3D" id="3.60.21.10">
    <property type="match status" value="1"/>
</dbReference>
<dbReference type="SUPFAM" id="SSF56300">
    <property type="entry name" value="Metallo-dependent phosphatases"/>
    <property type="match status" value="1"/>
</dbReference>
<reference evidence="7" key="1">
    <citation type="submission" date="2017-09" db="EMBL/GenBank/DDBJ databases">
        <authorList>
            <person name="Varghese N."/>
            <person name="Submissions S."/>
        </authorList>
    </citation>
    <scope>NUCLEOTIDE SEQUENCE [LARGE SCALE GENOMIC DNA]</scope>
    <source>
        <strain evidence="7">DSM 29961</strain>
    </source>
</reference>
<evidence type="ECO:0000256" key="4">
    <source>
        <dbReference type="ARBA" id="ARBA00025742"/>
    </source>
</evidence>
<dbReference type="PANTHER" id="PTHR42988">
    <property type="entry name" value="PHOSPHOHYDROLASE"/>
    <property type="match status" value="1"/>
</dbReference>
<dbReference type="Proteomes" id="UP000219452">
    <property type="component" value="Unassembled WGS sequence"/>
</dbReference>
<evidence type="ECO:0000313" key="7">
    <source>
        <dbReference type="Proteomes" id="UP000219452"/>
    </source>
</evidence>
<evidence type="ECO:0000256" key="3">
    <source>
        <dbReference type="ARBA" id="ARBA00023004"/>
    </source>
</evidence>
<dbReference type="GO" id="GO:0016787">
    <property type="term" value="F:hydrolase activity"/>
    <property type="evidence" value="ECO:0007669"/>
    <property type="project" value="UniProtKB-KW"/>
</dbReference>
<evidence type="ECO:0000259" key="5">
    <source>
        <dbReference type="Pfam" id="PF00149"/>
    </source>
</evidence>
<accession>A0A286GUH6</accession>
<protein>
    <submittedName>
        <fullName evidence="6">Icc protein</fullName>
    </submittedName>
</protein>
<evidence type="ECO:0000256" key="1">
    <source>
        <dbReference type="ARBA" id="ARBA00022723"/>
    </source>
</evidence>
<dbReference type="InterPro" id="IPR004843">
    <property type="entry name" value="Calcineurin-like_PHP"/>
</dbReference>
<dbReference type="PANTHER" id="PTHR42988:SF2">
    <property type="entry name" value="CYCLIC NUCLEOTIDE PHOSPHODIESTERASE CBUA0032-RELATED"/>
    <property type="match status" value="1"/>
</dbReference>
<evidence type="ECO:0000313" key="6">
    <source>
        <dbReference type="EMBL" id="SOD98634.1"/>
    </source>
</evidence>
<dbReference type="InterPro" id="IPR029052">
    <property type="entry name" value="Metallo-depent_PP-like"/>
</dbReference>
<dbReference type="GO" id="GO:0046872">
    <property type="term" value="F:metal ion binding"/>
    <property type="evidence" value="ECO:0007669"/>
    <property type="project" value="UniProtKB-KW"/>
</dbReference>
<keyword evidence="1" id="KW-0479">Metal-binding</keyword>
<dbReference type="RefSeq" id="WP_097131423.1">
    <property type="nucleotide sequence ID" value="NZ_OCNH01000008.1"/>
</dbReference>
<keyword evidence="7" id="KW-1185">Reference proteome</keyword>
<keyword evidence="2" id="KW-0378">Hydrolase</keyword>
<dbReference type="AlphaFoldDB" id="A0A286GUH6"/>
<gene>
    <name evidence="6" type="ORF">SAMN06269250_6174</name>
</gene>
<comment type="similarity">
    <text evidence="4">Belongs to the cyclic nucleotide phosphodiesterase class-III family.</text>
</comment>
<evidence type="ECO:0000256" key="2">
    <source>
        <dbReference type="ARBA" id="ARBA00022801"/>
    </source>
</evidence>
<dbReference type="OrthoDB" id="9816081at2"/>
<name>A0A286GUH6_9BACT</name>
<dbReference type="Pfam" id="PF00149">
    <property type="entry name" value="Metallophos"/>
    <property type="match status" value="1"/>
</dbReference>
<dbReference type="EMBL" id="OCNH01000008">
    <property type="protein sequence ID" value="SOD98634.1"/>
    <property type="molecule type" value="Genomic_DNA"/>
</dbReference>
<organism evidence="6 7">
    <name type="scientific">Spirosoma fluviale</name>
    <dbReference type="NCBI Taxonomy" id="1597977"/>
    <lineage>
        <taxon>Bacteria</taxon>
        <taxon>Pseudomonadati</taxon>
        <taxon>Bacteroidota</taxon>
        <taxon>Cytophagia</taxon>
        <taxon>Cytophagales</taxon>
        <taxon>Cytophagaceae</taxon>
        <taxon>Spirosoma</taxon>
    </lineage>
</organism>
<keyword evidence="3" id="KW-0408">Iron</keyword>
<feature type="domain" description="Calcineurin-like phosphoesterase" evidence="5">
    <location>
        <begin position="1"/>
        <end position="189"/>
    </location>
</feature>
<sequence length="247" mass="28313">MRIAFLTDMHLGAEGELPEGVDVRQNFLKALDFLSELKPSCLVLGGDFCNATGDLSIYKWVRQQIDALPFPYYVISGNHDNSMMLAEVFNKKHDLHEGELYYALPLEGRPALFLDSSEGVLSDQQWTWFRDYLSALRDTNIIVFMHHPPLPADVQFMDRKYPFRQSEQFIELVRDLPCHITVVCGHYHVEKVVQRGNLLALLSPSTFYQMKQDTVGFSIDTLRIGIREINLTTHGTNSAVFYLDPVR</sequence>
<proteinExistence type="inferred from homology"/>
<dbReference type="InterPro" id="IPR050884">
    <property type="entry name" value="CNP_phosphodiesterase-III"/>
</dbReference>